<reference evidence="2" key="1">
    <citation type="journal article" date="2021" name="Nat. Commun.">
        <title>Genetic determinants of endophytism in the Arabidopsis root mycobiome.</title>
        <authorList>
            <person name="Mesny F."/>
            <person name="Miyauchi S."/>
            <person name="Thiergart T."/>
            <person name="Pickel B."/>
            <person name="Atanasova L."/>
            <person name="Karlsson M."/>
            <person name="Huettel B."/>
            <person name="Barry K.W."/>
            <person name="Haridas S."/>
            <person name="Chen C."/>
            <person name="Bauer D."/>
            <person name="Andreopoulos W."/>
            <person name="Pangilinan J."/>
            <person name="LaButti K."/>
            <person name="Riley R."/>
            <person name="Lipzen A."/>
            <person name="Clum A."/>
            <person name="Drula E."/>
            <person name="Henrissat B."/>
            <person name="Kohler A."/>
            <person name="Grigoriev I.V."/>
            <person name="Martin F.M."/>
            <person name="Hacquard S."/>
        </authorList>
    </citation>
    <scope>NUCLEOTIDE SEQUENCE</scope>
    <source>
        <strain evidence="2">FSSC 5 MPI-SDFR-AT-0091</strain>
    </source>
</reference>
<dbReference type="AlphaFoldDB" id="A0A9P9KBH8"/>
<evidence type="ECO:0000256" key="1">
    <source>
        <dbReference type="SAM" id="MobiDB-lite"/>
    </source>
</evidence>
<evidence type="ECO:0000313" key="3">
    <source>
        <dbReference type="Proteomes" id="UP000736672"/>
    </source>
</evidence>
<feature type="region of interest" description="Disordered" evidence="1">
    <location>
        <begin position="60"/>
        <end position="87"/>
    </location>
</feature>
<accession>A0A9P9KBH8</accession>
<feature type="compositionally biased region" description="Acidic residues" evidence="1">
    <location>
        <begin position="162"/>
        <end position="178"/>
    </location>
</feature>
<feature type="compositionally biased region" description="Polar residues" evidence="1">
    <location>
        <begin position="258"/>
        <end position="268"/>
    </location>
</feature>
<dbReference type="EMBL" id="JAGTJS010000016">
    <property type="protein sequence ID" value="KAH7247064.1"/>
    <property type="molecule type" value="Genomic_DNA"/>
</dbReference>
<protein>
    <submittedName>
        <fullName evidence="2">Uncharacterized protein</fullName>
    </submittedName>
</protein>
<feature type="compositionally biased region" description="Polar residues" evidence="1">
    <location>
        <begin position="216"/>
        <end position="228"/>
    </location>
</feature>
<feature type="compositionally biased region" description="Acidic residues" evidence="1">
    <location>
        <begin position="240"/>
        <end position="257"/>
    </location>
</feature>
<dbReference type="Proteomes" id="UP000736672">
    <property type="component" value="Unassembled WGS sequence"/>
</dbReference>
<organism evidence="2 3">
    <name type="scientific">Fusarium solani</name>
    <name type="common">Filamentous fungus</name>
    <dbReference type="NCBI Taxonomy" id="169388"/>
    <lineage>
        <taxon>Eukaryota</taxon>
        <taxon>Fungi</taxon>
        <taxon>Dikarya</taxon>
        <taxon>Ascomycota</taxon>
        <taxon>Pezizomycotina</taxon>
        <taxon>Sordariomycetes</taxon>
        <taxon>Hypocreomycetidae</taxon>
        <taxon>Hypocreales</taxon>
        <taxon>Nectriaceae</taxon>
        <taxon>Fusarium</taxon>
        <taxon>Fusarium solani species complex</taxon>
    </lineage>
</organism>
<feature type="region of interest" description="Disordered" evidence="1">
    <location>
        <begin position="162"/>
        <end position="195"/>
    </location>
</feature>
<name>A0A9P9KBH8_FUSSL</name>
<sequence length="418" mass="48437">MSQTWGFKPRWMVDASIEHRKVINNTCWRNIRDMCSILDRAYEYVRPEDKEEFNAWQKLYRPPGERPHRPPYQRSHRNANTAQGPPDTVAEQLTEQETNLQDAFEVMMEDVVLDGLRELEDAIQGTMIPRTFLLHDNNPSQDTMDTFNGESSTLEDVFQLEADDEHEEEEREDTDTDPDSSFSWEDADSSLDNGSQLEDGIALHATSQSDDDYLSSDATSQMDDWTSTRTDETSDLSSQPEDDYPDLDLSPDTEEDNLTPNTVPQPENENPALDDVLQQGPTMPETLRDRMPGLLKAKLERNAVFEHVLTMMNQPSLKPAARHTQPVPRGFLETYDNAVIRIEELKSLWYCVRETQRYVQKLERNYKNAWRDLDDKAWVYRHRSKVAPDYQLQRMRSKGQASRLNECIGIDDPWPEGE</sequence>
<feature type="region of interest" description="Disordered" evidence="1">
    <location>
        <begin position="207"/>
        <end position="285"/>
    </location>
</feature>
<proteinExistence type="predicted"/>
<gene>
    <name evidence="2" type="ORF">B0J15DRAFT_514968</name>
</gene>
<comment type="caution">
    <text evidence="2">The sequence shown here is derived from an EMBL/GenBank/DDBJ whole genome shotgun (WGS) entry which is preliminary data.</text>
</comment>
<keyword evidence="3" id="KW-1185">Reference proteome</keyword>
<evidence type="ECO:0000313" key="2">
    <source>
        <dbReference type="EMBL" id="KAH7247064.1"/>
    </source>
</evidence>
<dbReference type="OrthoDB" id="5065556at2759"/>